<dbReference type="FunFam" id="3.40.50.720:FF:000121">
    <property type="entry name" value="Prostaglandin reductase 2"/>
    <property type="match status" value="1"/>
</dbReference>
<dbReference type="PANTHER" id="PTHR43205:SF12">
    <property type="entry name" value="OS06G0602900 PROTEIN"/>
    <property type="match status" value="1"/>
</dbReference>
<dbReference type="SUPFAM" id="SSF51735">
    <property type="entry name" value="NAD(P)-binding Rossmann-fold domains"/>
    <property type="match status" value="1"/>
</dbReference>
<comment type="caution">
    <text evidence="3">The sequence shown here is derived from an EMBL/GenBank/DDBJ whole genome shotgun (WGS) entry which is preliminary data.</text>
</comment>
<dbReference type="InterPro" id="IPR013149">
    <property type="entry name" value="ADH-like_C"/>
</dbReference>
<dbReference type="Gene3D" id="3.90.180.10">
    <property type="entry name" value="Medium-chain alcohol dehydrogenases, catalytic domain"/>
    <property type="match status" value="1"/>
</dbReference>
<dbReference type="Pfam" id="PF00107">
    <property type="entry name" value="ADH_zinc_N"/>
    <property type="match status" value="1"/>
</dbReference>
<dbReference type="GO" id="GO:0016628">
    <property type="term" value="F:oxidoreductase activity, acting on the CH-CH group of donors, NAD or NADP as acceptor"/>
    <property type="evidence" value="ECO:0007669"/>
    <property type="project" value="InterPro"/>
</dbReference>
<accession>A0A9Q0JDK5</accession>
<dbReference type="InterPro" id="IPR045010">
    <property type="entry name" value="MDR_fam"/>
</dbReference>
<dbReference type="InterPro" id="IPR036291">
    <property type="entry name" value="NAD(P)-bd_dom_sf"/>
</dbReference>
<dbReference type="InterPro" id="IPR020843">
    <property type="entry name" value="ER"/>
</dbReference>
<dbReference type="SMART" id="SM00829">
    <property type="entry name" value="PKS_ER"/>
    <property type="match status" value="1"/>
</dbReference>
<dbReference type="EMBL" id="JAKUCV010003770">
    <property type="protein sequence ID" value="KAJ4837658.1"/>
    <property type="molecule type" value="Genomic_DNA"/>
</dbReference>
<proteinExistence type="predicted"/>
<dbReference type="InterPro" id="IPR041694">
    <property type="entry name" value="ADH_N_2"/>
</dbReference>
<dbReference type="PANTHER" id="PTHR43205">
    <property type="entry name" value="PROSTAGLANDIN REDUCTASE"/>
    <property type="match status" value="1"/>
</dbReference>
<dbReference type="Pfam" id="PF16884">
    <property type="entry name" value="ADH_N_2"/>
    <property type="match status" value="1"/>
</dbReference>
<feature type="domain" description="Enoyl reductase (ER)" evidence="2">
    <location>
        <begin position="16"/>
        <end position="340"/>
    </location>
</feature>
<dbReference type="InterPro" id="IPR011032">
    <property type="entry name" value="GroES-like_sf"/>
</dbReference>
<dbReference type="AlphaFoldDB" id="A0A9Q0JDK5"/>
<evidence type="ECO:0000313" key="4">
    <source>
        <dbReference type="Proteomes" id="UP001141552"/>
    </source>
</evidence>
<reference evidence="3" key="1">
    <citation type="submission" date="2022-02" db="EMBL/GenBank/DDBJ databases">
        <authorList>
            <person name="Henning P.M."/>
            <person name="McCubbin A.G."/>
            <person name="Shore J.S."/>
        </authorList>
    </citation>
    <scope>NUCLEOTIDE SEQUENCE</scope>
    <source>
        <strain evidence="3">F60SS</strain>
        <tissue evidence="3">Leaves</tissue>
    </source>
</reference>
<dbReference type="Proteomes" id="UP001141552">
    <property type="component" value="Unassembled WGS sequence"/>
</dbReference>
<protein>
    <recommendedName>
        <fullName evidence="2">Enoyl reductase (ER) domain-containing protein</fullName>
    </recommendedName>
</protein>
<dbReference type="OrthoDB" id="809632at2759"/>
<evidence type="ECO:0000256" key="1">
    <source>
        <dbReference type="ARBA" id="ARBA00023002"/>
    </source>
</evidence>
<gene>
    <name evidence="3" type="ORF">Tsubulata_813868</name>
</gene>
<keyword evidence="1" id="KW-0560">Oxidoreductase</keyword>
<sequence>MEVSNRYVTIKTHIHGAPEESNFEVQAETVALTIQPGSNDIIVRNVYVSVDPYQINRLKSYSSSQKALAISSGINPGEGIVSPGLGKVVASSDPEFEKDDLVTGFVTWAEYSTVKAGSVRKLDPMGFPLSYHLGILGFSGMAAYAGFFELCKPRKGEKVFVSSACGSIGSLVGQYAKLHGCYVVGCAGSSGKVALLKEKLGFDDAFNYKEETDYKLALKRYFPGGIDIYFDNVGAEMLEAAVANMNHFGRIAVCGTISEYTDDGRRAAPSMLDVIYKRIKIQGFLATDHLNLHSEFRSTTCDYLRNEKIKVLEDISDGLDSIPSAFVGLFRGDNIGKRIVKIAEE</sequence>
<evidence type="ECO:0000313" key="3">
    <source>
        <dbReference type="EMBL" id="KAJ4837658.1"/>
    </source>
</evidence>
<dbReference type="SUPFAM" id="SSF50129">
    <property type="entry name" value="GroES-like"/>
    <property type="match status" value="1"/>
</dbReference>
<name>A0A9Q0JDK5_9ROSI</name>
<evidence type="ECO:0000259" key="2">
    <source>
        <dbReference type="SMART" id="SM00829"/>
    </source>
</evidence>
<organism evidence="3 4">
    <name type="scientific">Turnera subulata</name>
    <dbReference type="NCBI Taxonomy" id="218843"/>
    <lineage>
        <taxon>Eukaryota</taxon>
        <taxon>Viridiplantae</taxon>
        <taxon>Streptophyta</taxon>
        <taxon>Embryophyta</taxon>
        <taxon>Tracheophyta</taxon>
        <taxon>Spermatophyta</taxon>
        <taxon>Magnoliopsida</taxon>
        <taxon>eudicotyledons</taxon>
        <taxon>Gunneridae</taxon>
        <taxon>Pentapetalae</taxon>
        <taxon>rosids</taxon>
        <taxon>fabids</taxon>
        <taxon>Malpighiales</taxon>
        <taxon>Passifloraceae</taxon>
        <taxon>Turnera</taxon>
    </lineage>
</organism>
<reference evidence="3" key="2">
    <citation type="journal article" date="2023" name="Plants (Basel)">
        <title>Annotation of the Turnera subulata (Passifloraceae) Draft Genome Reveals the S-Locus Evolved after the Divergence of Turneroideae from Passifloroideae in a Stepwise Manner.</title>
        <authorList>
            <person name="Henning P.M."/>
            <person name="Roalson E.H."/>
            <person name="Mir W."/>
            <person name="McCubbin A.G."/>
            <person name="Shore J.S."/>
        </authorList>
    </citation>
    <scope>NUCLEOTIDE SEQUENCE</scope>
    <source>
        <strain evidence="3">F60SS</strain>
    </source>
</reference>
<dbReference type="Gene3D" id="3.40.50.720">
    <property type="entry name" value="NAD(P)-binding Rossmann-like Domain"/>
    <property type="match status" value="1"/>
</dbReference>
<keyword evidence="4" id="KW-1185">Reference proteome</keyword>